<dbReference type="EMBL" id="JAGPXD010000003">
    <property type="protein sequence ID" value="KAH7363317.1"/>
    <property type="molecule type" value="Genomic_DNA"/>
</dbReference>
<reference evidence="3" key="1">
    <citation type="journal article" date="2021" name="Nat. Commun.">
        <title>Genetic determinants of endophytism in the Arabidopsis root mycobiome.</title>
        <authorList>
            <person name="Mesny F."/>
            <person name="Miyauchi S."/>
            <person name="Thiergart T."/>
            <person name="Pickel B."/>
            <person name="Atanasova L."/>
            <person name="Karlsson M."/>
            <person name="Huettel B."/>
            <person name="Barry K.W."/>
            <person name="Haridas S."/>
            <person name="Chen C."/>
            <person name="Bauer D."/>
            <person name="Andreopoulos W."/>
            <person name="Pangilinan J."/>
            <person name="LaButti K."/>
            <person name="Riley R."/>
            <person name="Lipzen A."/>
            <person name="Clum A."/>
            <person name="Drula E."/>
            <person name="Henrissat B."/>
            <person name="Kohler A."/>
            <person name="Grigoriev I.V."/>
            <person name="Martin F.M."/>
            <person name="Hacquard S."/>
        </authorList>
    </citation>
    <scope>NUCLEOTIDE SEQUENCE</scope>
    <source>
        <strain evidence="3">MPI-CAGE-AT-0016</strain>
    </source>
</reference>
<proteinExistence type="predicted"/>
<dbReference type="InterPro" id="IPR037398">
    <property type="entry name" value="Glyco_hydro_64_fam"/>
</dbReference>
<feature type="signal peptide" evidence="1">
    <location>
        <begin position="1"/>
        <end position="16"/>
    </location>
</feature>
<dbReference type="PROSITE" id="PS52006">
    <property type="entry name" value="GH64"/>
    <property type="match status" value="1"/>
</dbReference>
<dbReference type="InterPro" id="IPR037176">
    <property type="entry name" value="Osmotin/thaumatin-like_sf"/>
</dbReference>
<dbReference type="PANTHER" id="PTHR38165:SF1">
    <property type="entry name" value="GLUCANASE B"/>
    <property type="match status" value="1"/>
</dbReference>
<gene>
    <name evidence="3" type="ORF">B0T11DRAFT_282412</name>
</gene>
<accession>A0A8K0TIM3</accession>
<dbReference type="Gene3D" id="2.60.110.10">
    <property type="entry name" value="Thaumatin"/>
    <property type="match status" value="1"/>
</dbReference>
<organism evidence="3 4">
    <name type="scientific">Plectosphaerella cucumerina</name>
    <dbReference type="NCBI Taxonomy" id="40658"/>
    <lineage>
        <taxon>Eukaryota</taxon>
        <taxon>Fungi</taxon>
        <taxon>Dikarya</taxon>
        <taxon>Ascomycota</taxon>
        <taxon>Pezizomycotina</taxon>
        <taxon>Sordariomycetes</taxon>
        <taxon>Hypocreomycetidae</taxon>
        <taxon>Glomerellales</taxon>
        <taxon>Plectosphaerellaceae</taxon>
        <taxon>Plectosphaerella</taxon>
    </lineage>
</organism>
<dbReference type="CDD" id="cd09220">
    <property type="entry name" value="GH64-GluB-like"/>
    <property type="match status" value="1"/>
</dbReference>
<evidence type="ECO:0000259" key="2">
    <source>
        <dbReference type="PROSITE" id="PS52006"/>
    </source>
</evidence>
<dbReference type="InterPro" id="IPR042517">
    <property type="entry name" value="Glyco_hydro_64_N_2"/>
</dbReference>
<keyword evidence="4" id="KW-1185">Reference proteome</keyword>
<dbReference type="AlphaFoldDB" id="A0A8K0TIM3"/>
<dbReference type="Gene3D" id="3.30.920.50">
    <property type="entry name" value="Beta-1,3-glucanase, C-terminal domain"/>
    <property type="match status" value="1"/>
</dbReference>
<feature type="chain" id="PRO_5035476424" evidence="1">
    <location>
        <begin position="17"/>
        <end position="445"/>
    </location>
</feature>
<dbReference type="PANTHER" id="PTHR38165">
    <property type="match status" value="1"/>
</dbReference>
<keyword evidence="1" id="KW-0732">Signal</keyword>
<dbReference type="Pfam" id="PF16483">
    <property type="entry name" value="Glyco_hydro_64"/>
    <property type="match status" value="1"/>
</dbReference>
<evidence type="ECO:0000256" key="1">
    <source>
        <dbReference type="SAM" id="SignalP"/>
    </source>
</evidence>
<feature type="domain" description="GH64" evidence="2">
    <location>
        <begin position="65"/>
        <end position="427"/>
    </location>
</feature>
<comment type="caution">
    <text evidence="3">The sequence shown here is derived from an EMBL/GenBank/DDBJ whole genome shotgun (WGS) entry which is preliminary data.</text>
</comment>
<dbReference type="OrthoDB" id="5290283at2759"/>
<name>A0A8K0TIM3_9PEZI</name>
<dbReference type="InterPro" id="IPR032477">
    <property type="entry name" value="Glyco_hydro_64"/>
</dbReference>
<evidence type="ECO:0000313" key="3">
    <source>
        <dbReference type="EMBL" id="KAH7363317.1"/>
    </source>
</evidence>
<protein>
    <submittedName>
        <fullName evidence="3">Glucanase B</fullName>
    </submittedName>
</protein>
<dbReference type="Proteomes" id="UP000813385">
    <property type="component" value="Unassembled WGS sequence"/>
</dbReference>
<evidence type="ECO:0000313" key="4">
    <source>
        <dbReference type="Proteomes" id="UP000813385"/>
    </source>
</evidence>
<sequence length="445" mass="47431">MKLLTIILSLFTLISAIRWQKPLYYHDGSKYIIAHPGSVEDIILTTQNTLNSTSSATNCHARALAARLPIRLVNNFSGGSLTAYISGLDSTGRVVFIDAKGQVTYPRSGGSRVPVPISQSVAISLPSQGQTLTITLPIALSSGRVYFSEGTLQFFMVDIGNGNDGLVQPSIANLQDPSSGTNWGFVELTLTAEGVIWANISFVDFVGLSFGMAVRSISGTVREVLGLPAGAVDRLCSSLAAQGRVDGRPWASHCIAGSNGRLLRVLSPNIYAGINPGAFSSYWATYVDQVWQYYRTNPLYINTQSASGLVSCRVVGDLLQCAGDNREYAKPSAQDIWGCNGGPFAIMAGDNAVHYAVVPRLCAAFVRTTLLLSGGNTQPDLGAGSYYTRNPTHHYSRLIHELEVDGKGYAFPYDDVNPTGAGDAAGLIAEGNPESLTFYVGGVRA</sequence>